<sequence length="2808" mass="292709">MKQFQSSLPDNKSLDKTAIPKIYNLFNQAIFLATLLESITTQGAKMAADFVRLEVTKNGGQSLRDLMGKPEWKAVRQRLEECGRYTHPKMRRLEEVVLQHFGLHQTAGPPNASASTSPSGGPNDGGQCEDGDKPDGRGGGAVAADAEGEGEIKRVIIFTTLRDTVAEIVSCLERHAPKIVPRVFVGQGARGAGRATGGGGRGRGRGRGGRGAAAAAAATDGGEEGGGGGGRGGGGNGAAATAAVAMTMNQEEQRAVLQGFRDGVFNVLVATCIGEEGLDIPEVDLIVCYDSSASPTRQIQRMGRTGRHREGRVVYVLAAGKETDSYYRSQEEMRRLQALLRDAPRVFELSRSSPPMLPTSCHPRPVLLRLQAAAAAVTAHQKQQQAVAKKQTGKRAAGGGAAGAADGTGAPGGGGGVAKRRKGITSATDGGGGVGEKHLTVAQQAAAARWAKRPLGHHVITIGDDEYCGDAVGGDGNELAETGEDAEANMPLAQRVLARIRDSKQQQQQQGGRRRSSGVIPSLKPLWGSQHPLDGDEDASTFDWEREIFDTEAPTGVRGTEEGRVSGAKAVAGEVAGAAAGGRGYALAIGVLAPAAAGTDAVAAAAVAGDDNGAAGAEGSAVQVKWPTVAVETGNPEMPSASAAAAADGTPAISTPDALSGGQTRPEPHAIPDPSVPTADTTMVDVDVPPTAAVAGSPKPLRHIMSDLAPNAKGFDSRRPDGGIAASGLWLSPQLTTALHNLLLGPADHSTATAARSKDCGRPVDRPSPHHSTETPTRTVPKADTAPHEPVGFLEALLKPISDEEAAELVAAASNHPIARLAAAFKPQLLNYRPPPIARAPQLPEFLPAVRLVRAGPSSQGDSLRGTGAIGPSALCTSASTPREPNGETRRPVYEVGQRPKGQSIHQNASGNPTSPAVAVGARQPGCVAADHGQEVLELLSDDSASEPGGDRRGGHSVGRGNGGPDDGFDPDRLVMTLDVVPLAARKPTGHVARAKRDSTTRVSGWPSASKHSKLKRAGRAASASPRPQEAVAAVAATPATADDDDRLEDMPLAARKRLSAAAAAVATAAQPSPPSERDRKPAALAAYTSPGFCPNTSPENRREFNRGKSGYALHGNGPIEDRSTHQLHSAGPEAAGSCQPEGQVLKQGWQATPAPGAGEIHSVVGAGLGAAPGTGSGAPPHLFPGREAGDGARLDASSAPGYWPWDVQEGSRSREPLLGAAAARQPWQHAGQPFHGNDYSTDQRIQSPHQHQHQHHVYHAQDKQMQIPADAPPSQRQLQQRPLQPQQQHQQQSSGWQPQHQDSGWQPPPLQPPQQQQRNISWQQQPLEPPQQQQKSGWQPPQQQEQQQTSGWQHQPLQQPHQAQPQKTSWQQQALQRQQQQQKSDWQQQPQQPLPSPPQQQRQQQQQEQQQNSGWQQEMLQPPPPPQQQSSGWQPPPLQPPQQQQGQQQKSGWQQEMLQPPPPPQQQSSGWQPPPLQPPQQQQEQQQISCWQQEMLQPPPQQQQQSPGWQPPPLQPPQQQQEQQQKSGWQQEMLQPPPQQQQQQSSGWQPPPLQPPQQQQGQQQKSGWQQMLQPPPQQQQQQNYGWQPHRINVMAPATVQEQKQQQQQLDALAPGLKRASAGGSSTVHDATADPITAAAAAASPRMARELWATEDEEEIYIPATPLSDDGVELAHQCTDIGAGECARRAGEACAGSSDNVIAPVGSGGGDHAALPSPIKPRQLQFPAPTPSPNGQLLGPTATNLIATPGLEPELQPERASLPPWLALQARQQQRQQLPLPKRQAHDLQGGKPEAVPRSVREQQKVRGDAGGWTCGSESAGVDLCLMTGKRVLPVPELSRPPDAARQQGQQQRLEQQQMGESAIATRRGEPPALSHGLQKALDAMAAVDDNDGGGGDWSVVHADGPGTITAVRSAGDGSGAASATAVISPVAGPVAFQGAAVAADVATGSGDAPAVGTGGGSSRIHGNLEDGQAAMGLTHLDDQEHLHEPDSGLDDWLLQPWHQQKRQPEQSKGQDQQLHPPPEARRYQVDRSGNGGSGGSCRISNSALSFGSQFLAARPREHERLQQLTGVVPETPGLSDLADAAGEHGEGDGGDDNGSADCKAAGSRPSGGELASRSRGPFAAFAFHAAAGTGTGAGGGPSGASFRAPTAANITPIMRARLQRRTADAARPASGPTAATAVAAEEADVPPPPFTIDLTSSPPPSCERRQSAVTVAGHQENTAHVGQCPLSATSTEGAVVTRRHLCTKAGAAAVKRRVAVITDDSSQEPGSVRRKPAVDGKAAVGGYNNCAAGSDSGGSSRGSGSLFKKFALTPVGPAAGFGAAAAAGTRTPGIGDNPNGSAGGCGGRDTTPLVGLRRRVRRPVRTASDDGAAAAAADGDPGSGSIRKPRKLRRLQAGASGAGGSGFGATARCQHAYGRDGAATMTGDGSKAGNAPTSRRPAGPPAAAITAGASIAANRTRLLAAPAEAAATEGARPAGTIGGARGGWRRGACSFIDAEAALSGDEEEGEEGEEGEEEGYESSFVTDGSDGELAGGSQSEDAGARSPGSMMAIYRAPFLATQAPPSVVRPGDVAALVFAQRRRRRGGVPAAAQKGFPKYGKILDTPGASADLNDSVSDGYGDDQSDGEADEGDQSADGEGEEDEEDEEGDDEDDGEDPLVRRMARGLDITRDGLYRRDSGLGRGGRGRGEGRGHDHHGLGSMRGAEDEEEAGEEGEGEAESDAGDDDVCGVCGEHGHLMVCEGCDSCVHPACVGLQAVPEGDWFCKLCRPQQRRPRGLGTVAGRPRSQGGCGGVGKGSLSEGTGSRR</sequence>
<feature type="compositionally biased region" description="Low complexity" evidence="9">
    <location>
        <begin position="1480"/>
        <end position="1509"/>
    </location>
</feature>
<dbReference type="PANTHER" id="PTHR14025">
    <property type="entry name" value="FANCONI ANEMIA GROUP M FANCM FAMILY MEMBER"/>
    <property type="match status" value="1"/>
</dbReference>
<dbReference type="GO" id="GO:0043138">
    <property type="term" value="F:3'-5' DNA helicase activity"/>
    <property type="evidence" value="ECO:0007669"/>
    <property type="project" value="TreeGrafter"/>
</dbReference>
<feature type="region of interest" description="Disordered" evidence="9">
    <location>
        <begin position="105"/>
        <end position="146"/>
    </location>
</feature>
<feature type="region of interest" description="Disordered" evidence="9">
    <location>
        <begin position="500"/>
        <end position="537"/>
    </location>
</feature>
<evidence type="ECO:0000256" key="6">
    <source>
        <dbReference type="ARBA" id="ARBA00022833"/>
    </source>
</evidence>
<dbReference type="SUPFAM" id="SSF52540">
    <property type="entry name" value="P-loop containing nucleoside triphosphate hydrolases"/>
    <property type="match status" value="1"/>
</dbReference>
<feature type="region of interest" description="Disordered" evidence="9">
    <location>
        <begin position="988"/>
        <end position="1047"/>
    </location>
</feature>
<feature type="compositionally biased region" description="Low complexity" evidence="9">
    <location>
        <begin position="1557"/>
        <end position="1583"/>
    </location>
</feature>
<dbReference type="Gene3D" id="3.30.40.10">
    <property type="entry name" value="Zinc/RING finger domain, C3HC4 (zinc finger)"/>
    <property type="match status" value="1"/>
</dbReference>
<dbReference type="InterPro" id="IPR013083">
    <property type="entry name" value="Znf_RING/FYVE/PHD"/>
</dbReference>
<feature type="compositionally biased region" description="Gly residues" evidence="9">
    <location>
        <begin position="224"/>
        <end position="237"/>
    </location>
</feature>
<feature type="compositionally biased region" description="Polar residues" evidence="9">
    <location>
        <begin position="904"/>
        <end position="915"/>
    </location>
</feature>
<feature type="compositionally biased region" description="Low complexity" evidence="9">
    <location>
        <begin position="2436"/>
        <end position="2447"/>
    </location>
</feature>
<feature type="compositionally biased region" description="Basic and acidic residues" evidence="9">
    <location>
        <begin position="756"/>
        <end position="773"/>
    </location>
</feature>
<protein>
    <recommendedName>
        <fullName evidence="14">Helicase C-terminal domain-containing protein</fullName>
    </recommendedName>
</protein>
<feature type="region of interest" description="Disordered" evidence="9">
    <location>
        <begin position="753"/>
        <end position="788"/>
    </location>
</feature>
<feature type="region of interest" description="Disordered" evidence="9">
    <location>
        <begin position="189"/>
        <end position="238"/>
    </location>
</feature>
<feature type="region of interest" description="Disordered" evidence="9">
    <location>
        <begin position="1230"/>
        <end position="1630"/>
    </location>
</feature>
<reference evidence="12" key="1">
    <citation type="journal article" date="2021" name="Proc. Natl. Acad. Sci. U.S.A.">
        <title>Three genomes in the algal genus Volvox reveal the fate of a haploid sex-determining region after a transition to homothallism.</title>
        <authorList>
            <person name="Yamamoto K."/>
            <person name="Hamaji T."/>
            <person name="Kawai-Toyooka H."/>
            <person name="Matsuzaki R."/>
            <person name="Takahashi F."/>
            <person name="Nishimura Y."/>
            <person name="Kawachi M."/>
            <person name="Noguchi H."/>
            <person name="Minakuchi Y."/>
            <person name="Umen J.G."/>
            <person name="Toyoda A."/>
            <person name="Nozaki H."/>
        </authorList>
    </citation>
    <scope>NUCLEOTIDE SEQUENCE</scope>
    <source>
        <strain evidence="12">NIES-3785</strain>
    </source>
</reference>
<organism evidence="12 13">
    <name type="scientific">Volvox reticuliferus</name>
    <dbReference type="NCBI Taxonomy" id="1737510"/>
    <lineage>
        <taxon>Eukaryota</taxon>
        <taxon>Viridiplantae</taxon>
        <taxon>Chlorophyta</taxon>
        <taxon>core chlorophytes</taxon>
        <taxon>Chlorophyceae</taxon>
        <taxon>CS clade</taxon>
        <taxon>Chlamydomonadales</taxon>
        <taxon>Volvocaceae</taxon>
        <taxon>Volvox</taxon>
    </lineage>
</organism>
<dbReference type="Pfam" id="PF00628">
    <property type="entry name" value="PHD"/>
    <property type="match status" value="1"/>
</dbReference>
<feature type="region of interest" description="Disordered" evidence="9">
    <location>
        <begin position="1707"/>
        <end position="1741"/>
    </location>
</feature>
<keyword evidence="6" id="KW-0862">Zinc</keyword>
<feature type="domain" description="PHD-type" evidence="10">
    <location>
        <begin position="2727"/>
        <end position="2772"/>
    </location>
</feature>
<evidence type="ECO:0000256" key="9">
    <source>
        <dbReference type="SAM" id="MobiDB-lite"/>
    </source>
</evidence>
<feature type="compositionally biased region" description="Acidic residues" evidence="9">
    <location>
        <begin position="2505"/>
        <end position="2521"/>
    </location>
</feature>
<dbReference type="SMART" id="SM00490">
    <property type="entry name" value="HELICc"/>
    <property type="match status" value="1"/>
</dbReference>
<dbReference type="InterPro" id="IPR019787">
    <property type="entry name" value="Znf_PHD-finger"/>
</dbReference>
<keyword evidence="4" id="KW-0378">Hydrolase</keyword>
<feature type="compositionally biased region" description="Low complexity" evidence="9">
    <location>
        <begin position="1442"/>
        <end position="1459"/>
    </location>
</feature>
<evidence type="ECO:0000256" key="7">
    <source>
        <dbReference type="ARBA" id="ARBA00022840"/>
    </source>
</evidence>
<keyword evidence="3 8" id="KW-0863">Zinc-finger</keyword>
<feature type="compositionally biased region" description="Low complexity" evidence="9">
    <location>
        <begin position="1769"/>
        <end position="1782"/>
    </location>
</feature>
<dbReference type="Gene3D" id="3.40.50.300">
    <property type="entry name" value="P-loop containing nucleotide triphosphate hydrolases"/>
    <property type="match status" value="1"/>
</dbReference>
<evidence type="ECO:0000256" key="4">
    <source>
        <dbReference type="ARBA" id="ARBA00022801"/>
    </source>
</evidence>
<name>A0A8J4GGT8_9CHLO</name>
<feature type="region of interest" description="Disordered" evidence="9">
    <location>
        <begin position="634"/>
        <end position="683"/>
    </location>
</feature>
<feature type="compositionally biased region" description="Low complexity" evidence="9">
    <location>
        <begin position="2366"/>
        <end position="2386"/>
    </location>
</feature>
<feature type="region of interest" description="Disordered" evidence="9">
    <location>
        <begin position="1769"/>
        <end position="1812"/>
    </location>
</feature>
<evidence type="ECO:0000256" key="3">
    <source>
        <dbReference type="ARBA" id="ARBA00022771"/>
    </source>
</evidence>
<keyword evidence="5" id="KW-0347">Helicase</keyword>
<dbReference type="InterPro" id="IPR027417">
    <property type="entry name" value="P-loop_NTPase"/>
</dbReference>
<dbReference type="SMART" id="SM00249">
    <property type="entry name" value="PHD"/>
    <property type="match status" value="1"/>
</dbReference>
<keyword evidence="7" id="KW-0067">ATP-binding</keyword>
<evidence type="ECO:0000256" key="1">
    <source>
        <dbReference type="ARBA" id="ARBA00022723"/>
    </source>
</evidence>
<comment type="caution">
    <text evidence="12">The sequence shown here is derived from an EMBL/GenBank/DDBJ whole genome shotgun (WGS) entry which is preliminary data.</text>
</comment>
<evidence type="ECO:0000256" key="5">
    <source>
        <dbReference type="ARBA" id="ARBA00022806"/>
    </source>
</evidence>
<evidence type="ECO:0000259" key="11">
    <source>
        <dbReference type="PROSITE" id="PS51194"/>
    </source>
</evidence>
<dbReference type="GO" id="GO:0000400">
    <property type="term" value="F:four-way junction DNA binding"/>
    <property type="evidence" value="ECO:0007669"/>
    <property type="project" value="TreeGrafter"/>
</dbReference>
<feature type="region of interest" description="Disordered" evidence="9">
    <location>
        <begin position="2004"/>
        <end position="2041"/>
    </location>
</feature>
<feature type="compositionally biased region" description="Low complexity" evidence="9">
    <location>
        <begin position="1400"/>
        <end position="1421"/>
    </location>
</feature>
<dbReference type="InterPro" id="IPR001650">
    <property type="entry name" value="Helicase_C-like"/>
</dbReference>
<feature type="region of interest" description="Disordered" evidence="9">
    <location>
        <begin position="2071"/>
        <end position="2118"/>
    </location>
</feature>
<dbReference type="Pfam" id="PF00271">
    <property type="entry name" value="Helicase_C"/>
    <property type="match status" value="1"/>
</dbReference>
<dbReference type="PROSITE" id="PS51194">
    <property type="entry name" value="HELICASE_CTER"/>
    <property type="match status" value="1"/>
</dbReference>
<feature type="compositionally biased region" description="Low complexity" evidence="9">
    <location>
        <begin position="1020"/>
        <end position="1041"/>
    </location>
</feature>
<feature type="compositionally biased region" description="Acidic residues" evidence="9">
    <location>
        <begin position="2621"/>
        <end position="2658"/>
    </location>
</feature>
<feature type="region of interest" description="Disordered" evidence="9">
    <location>
        <begin position="2583"/>
        <end position="2727"/>
    </location>
</feature>
<feature type="compositionally biased region" description="Basic and acidic residues" evidence="9">
    <location>
        <begin position="2669"/>
        <end position="2681"/>
    </location>
</feature>
<feature type="region of interest" description="Disordered" evidence="9">
    <location>
        <begin position="2501"/>
        <end position="2549"/>
    </location>
</feature>
<feature type="region of interest" description="Disordered" evidence="9">
    <location>
        <begin position="2333"/>
        <end position="2393"/>
    </location>
</feature>
<accession>A0A8J4GGT8</accession>
<feature type="region of interest" description="Disordered" evidence="9">
    <location>
        <begin position="942"/>
        <end position="972"/>
    </location>
</feature>
<feature type="compositionally biased region" description="Basic and acidic residues" evidence="9">
    <location>
        <begin position="1799"/>
        <end position="1808"/>
    </location>
</feature>
<feature type="compositionally biased region" description="Low complexity" evidence="9">
    <location>
        <begin position="1518"/>
        <end position="1549"/>
    </location>
</feature>
<feature type="compositionally biased region" description="Acidic residues" evidence="9">
    <location>
        <begin position="2707"/>
        <end position="2727"/>
    </location>
</feature>
<dbReference type="PROSITE" id="PS50016">
    <property type="entry name" value="ZF_PHD_2"/>
    <property type="match status" value="1"/>
</dbReference>
<dbReference type="InterPro" id="IPR001965">
    <property type="entry name" value="Znf_PHD"/>
</dbReference>
<feature type="region of interest" description="Disordered" evidence="9">
    <location>
        <begin position="1176"/>
        <end position="1198"/>
    </location>
</feature>
<feature type="compositionally biased region" description="Gly residues" evidence="9">
    <location>
        <begin position="189"/>
        <end position="201"/>
    </location>
</feature>
<keyword evidence="2" id="KW-0547">Nucleotide-binding</keyword>
<dbReference type="PANTHER" id="PTHR14025:SF20">
    <property type="entry name" value="FANCONI ANEMIA GROUP M PROTEIN"/>
    <property type="match status" value="1"/>
</dbReference>
<dbReference type="GO" id="GO:0005524">
    <property type="term" value="F:ATP binding"/>
    <property type="evidence" value="ECO:0007669"/>
    <property type="project" value="UniProtKB-KW"/>
</dbReference>
<dbReference type="GO" id="GO:0036297">
    <property type="term" value="P:interstrand cross-link repair"/>
    <property type="evidence" value="ECO:0007669"/>
    <property type="project" value="TreeGrafter"/>
</dbReference>
<dbReference type="GO" id="GO:0045003">
    <property type="term" value="P:double-strand break repair via synthesis-dependent strand annealing"/>
    <property type="evidence" value="ECO:0007669"/>
    <property type="project" value="TreeGrafter"/>
</dbReference>
<evidence type="ECO:0000259" key="10">
    <source>
        <dbReference type="PROSITE" id="PS50016"/>
    </source>
</evidence>
<dbReference type="SUPFAM" id="SSF57903">
    <property type="entry name" value="FYVE/PHD zinc finger"/>
    <property type="match status" value="1"/>
</dbReference>
<feature type="compositionally biased region" description="Low complexity" evidence="9">
    <location>
        <begin position="2798"/>
        <end position="2808"/>
    </location>
</feature>
<feature type="compositionally biased region" description="Low complexity" evidence="9">
    <location>
        <begin position="1273"/>
        <end position="1302"/>
    </location>
</feature>
<feature type="compositionally biased region" description="Low complexity" evidence="9">
    <location>
        <begin position="1847"/>
        <end position="1858"/>
    </location>
</feature>
<feature type="compositionally biased region" description="Low complexity" evidence="9">
    <location>
        <begin position="1314"/>
        <end position="1392"/>
    </location>
</feature>
<dbReference type="GO" id="GO:0009378">
    <property type="term" value="F:four-way junction helicase activity"/>
    <property type="evidence" value="ECO:0007669"/>
    <property type="project" value="TreeGrafter"/>
</dbReference>
<feature type="domain" description="Helicase C-terminal" evidence="11">
    <location>
        <begin position="145"/>
        <end position="350"/>
    </location>
</feature>
<dbReference type="EMBL" id="BNCQ01000022">
    <property type="protein sequence ID" value="GIM06598.1"/>
    <property type="molecule type" value="Genomic_DNA"/>
</dbReference>
<dbReference type="GO" id="GO:0008270">
    <property type="term" value="F:zinc ion binding"/>
    <property type="evidence" value="ECO:0007669"/>
    <property type="project" value="UniProtKB-KW"/>
</dbReference>
<feature type="region of interest" description="Disordered" evidence="9">
    <location>
        <begin position="857"/>
        <end position="920"/>
    </location>
</feature>
<feature type="region of interest" description="Disordered" evidence="9">
    <location>
        <begin position="385"/>
        <end position="435"/>
    </location>
</feature>
<evidence type="ECO:0000313" key="12">
    <source>
        <dbReference type="EMBL" id="GIM06598.1"/>
    </source>
</evidence>
<evidence type="ECO:0008006" key="14">
    <source>
        <dbReference type="Google" id="ProtNLM"/>
    </source>
</evidence>
<dbReference type="GO" id="GO:0016787">
    <property type="term" value="F:hydrolase activity"/>
    <property type="evidence" value="ECO:0007669"/>
    <property type="project" value="UniProtKB-KW"/>
</dbReference>
<evidence type="ECO:0000256" key="8">
    <source>
        <dbReference type="PROSITE-ProRule" id="PRU00146"/>
    </source>
</evidence>
<dbReference type="Proteomes" id="UP000722791">
    <property type="component" value="Unassembled WGS sequence"/>
</dbReference>
<feature type="region of interest" description="Disordered" evidence="9">
    <location>
        <begin position="1835"/>
        <end position="1863"/>
    </location>
</feature>
<dbReference type="InterPro" id="IPR011011">
    <property type="entry name" value="Znf_FYVE_PHD"/>
</dbReference>
<gene>
    <name evidence="12" type="ORF">Vretimale_10877</name>
</gene>
<dbReference type="PROSITE" id="PS01359">
    <property type="entry name" value="ZF_PHD_1"/>
    <property type="match status" value="1"/>
</dbReference>
<evidence type="ECO:0000256" key="2">
    <source>
        <dbReference type="ARBA" id="ARBA00022741"/>
    </source>
</evidence>
<evidence type="ECO:0000313" key="13">
    <source>
        <dbReference type="Proteomes" id="UP000722791"/>
    </source>
</evidence>
<feature type="region of interest" description="Disordered" evidence="9">
    <location>
        <begin position="2423"/>
        <end position="2447"/>
    </location>
</feature>
<feature type="region of interest" description="Disordered" evidence="9">
    <location>
        <begin position="2775"/>
        <end position="2808"/>
    </location>
</feature>
<feature type="compositionally biased region" description="Gly residues" evidence="9">
    <location>
        <begin position="956"/>
        <end position="966"/>
    </location>
</feature>
<feature type="compositionally biased region" description="Basic and acidic residues" evidence="9">
    <location>
        <begin position="2688"/>
        <end position="2699"/>
    </location>
</feature>
<proteinExistence type="predicted"/>
<dbReference type="InterPro" id="IPR019786">
    <property type="entry name" value="Zinc_finger_PHD-type_CS"/>
</dbReference>
<keyword evidence="1" id="KW-0479">Metal-binding</keyword>